<dbReference type="InterPro" id="IPR046953">
    <property type="entry name" value="Spore_GerAC-like_C"/>
</dbReference>
<dbReference type="Gene3D" id="3.30.300.210">
    <property type="entry name" value="Nutrient germinant receptor protein C, domain 3"/>
    <property type="match status" value="1"/>
</dbReference>
<evidence type="ECO:0000259" key="9">
    <source>
        <dbReference type="Pfam" id="PF25198"/>
    </source>
</evidence>
<dbReference type="Pfam" id="PF25198">
    <property type="entry name" value="Spore_GerAC_N"/>
    <property type="match status" value="1"/>
</dbReference>
<evidence type="ECO:0000256" key="4">
    <source>
        <dbReference type="ARBA" id="ARBA00022729"/>
    </source>
</evidence>
<keyword evidence="5" id="KW-0472">Membrane</keyword>
<protein>
    <submittedName>
        <fullName evidence="10">Ger(X)C family spore germination protein</fullName>
    </submittedName>
</protein>
<dbReference type="GO" id="GO:0009847">
    <property type="term" value="P:spore germination"/>
    <property type="evidence" value="ECO:0007669"/>
    <property type="project" value="InterPro"/>
</dbReference>
<dbReference type="EMBL" id="VDGH01000004">
    <property type="protein sequence ID" value="TQR14583.1"/>
    <property type="molecule type" value="Genomic_DNA"/>
</dbReference>
<dbReference type="GO" id="GO:0016020">
    <property type="term" value="C:membrane"/>
    <property type="evidence" value="ECO:0007669"/>
    <property type="project" value="UniProtKB-SubCell"/>
</dbReference>
<keyword evidence="3" id="KW-0309">Germination</keyword>
<feature type="domain" description="Spore germination GerAC-like C-terminal" evidence="8">
    <location>
        <begin position="225"/>
        <end position="371"/>
    </location>
</feature>
<dbReference type="NCBIfam" id="TIGR02887">
    <property type="entry name" value="spore_ger_x_C"/>
    <property type="match status" value="1"/>
</dbReference>
<evidence type="ECO:0000256" key="1">
    <source>
        <dbReference type="ARBA" id="ARBA00004635"/>
    </source>
</evidence>
<dbReference type="Proteomes" id="UP000317316">
    <property type="component" value="Unassembled WGS sequence"/>
</dbReference>
<dbReference type="OrthoDB" id="2433998at2"/>
<evidence type="ECO:0000256" key="7">
    <source>
        <dbReference type="ARBA" id="ARBA00023288"/>
    </source>
</evidence>
<gene>
    <name evidence="10" type="ORF">FG382_09040</name>
</gene>
<dbReference type="AlphaFoldDB" id="A0A544TAU8"/>
<dbReference type="InterPro" id="IPR057336">
    <property type="entry name" value="GerAC_N"/>
</dbReference>
<dbReference type="RefSeq" id="WP_142538564.1">
    <property type="nucleotide sequence ID" value="NZ_BMIE01000003.1"/>
</dbReference>
<reference evidence="10 11" key="1">
    <citation type="submission" date="2019-05" db="EMBL/GenBank/DDBJ databases">
        <title>Psychrobacillus vulpis sp. nov., a new species isolated from feces of a red fox that inhabits in The Tablas de Daimiel Natural Park, Albacete, Spain.</title>
        <authorList>
            <person name="Rodriguez M."/>
            <person name="Reina J.C."/>
            <person name="Bejar V."/>
            <person name="Llamas I."/>
        </authorList>
    </citation>
    <scope>NUCLEOTIDE SEQUENCE [LARGE SCALE GENOMIC DNA]</scope>
    <source>
        <strain evidence="10 11">NEAU-3TGS17</strain>
    </source>
</reference>
<evidence type="ECO:0000313" key="11">
    <source>
        <dbReference type="Proteomes" id="UP000317316"/>
    </source>
</evidence>
<evidence type="ECO:0000256" key="5">
    <source>
        <dbReference type="ARBA" id="ARBA00023136"/>
    </source>
</evidence>
<dbReference type="InterPro" id="IPR008844">
    <property type="entry name" value="Spore_GerAC-like"/>
</dbReference>
<dbReference type="Pfam" id="PF05504">
    <property type="entry name" value="Spore_GerAC"/>
    <property type="match status" value="1"/>
</dbReference>
<organism evidence="10 11">
    <name type="scientific">Psychrobacillus lasiicapitis</name>
    <dbReference type="NCBI Taxonomy" id="1636719"/>
    <lineage>
        <taxon>Bacteria</taxon>
        <taxon>Bacillati</taxon>
        <taxon>Bacillota</taxon>
        <taxon>Bacilli</taxon>
        <taxon>Bacillales</taxon>
        <taxon>Bacillaceae</taxon>
        <taxon>Psychrobacillus</taxon>
    </lineage>
</organism>
<keyword evidence="6" id="KW-0564">Palmitate</keyword>
<keyword evidence="7" id="KW-0449">Lipoprotein</keyword>
<feature type="domain" description="Spore germination protein N-terminal" evidence="9">
    <location>
        <begin position="30"/>
        <end position="201"/>
    </location>
</feature>
<evidence type="ECO:0000256" key="3">
    <source>
        <dbReference type="ARBA" id="ARBA00022544"/>
    </source>
</evidence>
<name>A0A544TAU8_9BACI</name>
<keyword evidence="4" id="KW-0732">Signal</keyword>
<evidence type="ECO:0000313" key="10">
    <source>
        <dbReference type="EMBL" id="TQR14583.1"/>
    </source>
</evidence>
<comment type="similarity">
    <text evidence="2">Belongs to the GerABKC lipoprotein family.</text>
</comment>
<dbReference type="InterPro" id="IPR038501">
    <property type="entry name" value="Spore_GerAC_C_sf"/>
</dbReference>
<dbReference type="PROSITE" id="PS51257">
    <property type="entry name" value="PROKAR_LIPOPROTEIN"/>
    <property type="match status" value="1"/>
</dbReference>
<evidence type="ECO:0000256" key="6">
    <source>
        <dbReference type="ARBA" id="ARBA00023139"/>
    </source>
</evidence>
<evidence type="ECO:0000259" key="8">
    <source>
        <dbReference type="Pfam" id="PF05504"/>
    </source>
</evidence>
<comment type="subcellular location">
    <subcellularLocation>
        <location evidence="1">Membrane</location>
        <topology evidence="1">Lipid-anchor</topology>
    </subcellularLocation>
</comment>
<keyword evidence="11" id="KW-1185">Reference proteome</keyword>
<sequence length="374" mass="42034">MKRRFKSFKVIVVVAIYFSCVSILAGCGFKDIDKRVFVTGIGVDPSEKEKGGYKITLKLSLPVASIKSSTGPNYEYLVYEGETLAEAIRILETHTDKVLEFGHTKMIVINEGLLQENIKDFMDYFVRRSDIQLIAWVAAAKPSAESILRVEPAAESAVSSTLINFFGTSGTDSPFITSTFLYEFRRNMLSDGIDAVVPLVEASEDRKELIVNKSLVVKEETKPLELDAEESKYYNTIVNGMSGFSYKAESDDLKLILNMERTKIHYKIIMVDEKPTSINMNVKMVGVIGQSNKNLSLKDLKEYDQIASKAVKKKIIDFLTTVQKENFDPIGFGLRYRSMVLYNKNTISEWRKAYPDLPIDVSVDVELKGTGAIE</sequence>
<dbReference type="PANTHER" id="PTHR35789:SF1">
    <property type="entry name" value="SPORE GERMINATION PROTEIN B3"/>
    <property type="match status" value="1"/>
</dbReference>
<dbReference type="PANTHER" id="PTHR35789">
    <property type="entry name" value="SPORE GERMINATION PROTEIN B3"/>
    <property type="match status" value="1"/>
</dbReference>
<proteinExistence type="inferred from homology"/>
<comment type="caution">
    <text evidence="10">The sequence shown here is derived from an EMBL/GenBank/DDBJ whole genome shotgun (WGS) entry which is preliminary data.</text>
</comment>
<evidence type="ECO:0000256" key="2">
    <source>
        <dbReference type="ARBA" id="ARBA00007886"/>
    </source>
</evidence>
<accession>A0A544TAU8</accession>